<evidence type="ECO:0000259" key="2">
    <source>
        <dbReference type="Pfam" id="PF07786"/>
    </source>
</evidence>
<feature type="transmembrane region" description="Helical" evidence="1">
    <location>
        <begin position="103"/>
        <end position="124"/>
    </location>
</feature>
<feature type="domain" description="Heparan-alpha-glucosaminide N-acetyltransferase catalytic" evidence="2">
    <location>
        <begin position="21"/>
        <end position="241"/>
    </location>
</feature>
<dbReference type="Pfam" id="PF07786">
    <property type="entry name" value="HGSNAT_cat"/>
    <property type="match status" value="1"/>
</dbReference>
<gene>
    <name evidence="3" type="ORF">HNP52_002535</name>
</gene>
<dbReference type="AlphaFoldDB" id="A0A7W7K2F7"/>
<evidence type="ECO:0000313" key="4">
    <source>
        <dbReference type="Proteomes" id="UP000575241"/>
    </source>
</evidence>
<dbReference type="PANTHER" id="PTHR40407:SF1">
    <property type="entry name" value="HEPARAN-ALPHA-GLUCOSAMINIDE N-ACETYLTRANSFERASE CATALYTIC DOMAIN-CONTAINING PROTEIN"/>
    <property type="match status" value="1"/>
</dbReference>
<feature type="transmembrane region" description="Helical" evidence="1">
    <location>
        <begin position="156"/>
        <end position="189"/>
    </location>
</feature>
<keyword evidence="1" id="KW-0812">Transmembrane</keyword>
<feature type="transmembrane region" description="Helical" evidence="1">
    <location>
        <begin position="69"/>
        <end position="91"/>
    </location>
</feature>
<dbReference type="RefSeq" id="WP_184167543.1">
    <property type="nucleotide sequence ID" value="NZ_JACHLN010000002.1"/>
</dbReference>
<evidence type="ECO:0000313" key="3">
    <source>
        <dbReference type="EMBL" id="MBB4839466.1"/>
    </source>
</evidence>
<evidence type="ECO:0000256" key="1">
    <source>
        <dbReference type="SAM" id="Phobius"/>
    </source>
</evidence>
<keyword evidence="4" id="KW-1185">Reference proteome</keyword>
<feature type="transmembrane region" description="Helical" evidence="1">
    <location>
        <begin position="130"/>
        <end position="149"/>
    </location>
</feature>
<feature type="transmembrane region" description="Helical" evidence="1">
    <location>
        <begin position="287"/>
        <end position="305"/>
    </location>
</feature>
<feature type="transmembrane region" description="Helical" evidence="1">
    <location>
        <begin position="312"/>
        <end position="337"/>
    </location>
</feature>
<accession>A0A7W7K2F7</accession>
<feature type="transmembrane region" description="Helical" evidence="1">
    <location>
        <begin position="239"/>
        <end position="260"/>
    </location>
</feature>
<keyword evidence="1" id="KW-0472">Membrane</keyword>
<proteinExistence type="predicted"/>
<reference evidence="3 4" key="1">
    <citation type="submission" date="2020-08" db="EMBL/GenBank/DDBJ databases">
        <title>Functional genomics of gut bacteria from endangered species of beetles.</title>
        <authorList>
            <person name="Carlos-Shanley C."/>
        </authorList>
    </citation>
    <scope>NUCLEOTIDE SEQUENCE [LARGE SCALE GENOMIC DNA]</scope>
    <source>
        <strain evidence="3 4">S00224</strain>
    </source>
</reference>
<feature type="transmembrane region" description="Helical" evidence="1">
    <location>
        <begin position="357"/>
        <end position="378"/>
    </location>
</feature>
<protein>
    <submittedName>
        <fullName evidence="3">Putative membrane protein</fullName>
    </submittedName>
</protein>
<dbReference type="PANTHER" id="PTHR40407">
    <property type="entry name" value="MEMBRANE PROTEIN-LIKE PROTEIN"/>
    <property type="match status" value="1"/>
</dbReference>
<name>A0A7W7K2F7_9SPHN</name>
<dbReference type="Proteomes" id="UP000575241">
    <property type="component" value="Unassembled WGS sequence"/>
</dbReference>
<keyword evidence="1" id="KW-1133">Transmembrane helix</keyword>
<dbReference type="EMBL" id="JACHLN010000002">
    <property type="protein sequence ID" value="MBB4839466.1"/>
    <property type="molecule type" value="Genomic_DNA"/>
</dbReference>
<organism evidence="3 4">
    <name type="scientific">Sphingomonas kyeonggiensis</name>
    <dbReference type="NCBI Taxonomy" id="1268553"/>
    <lineage>
        <taxon>Bacteria</taxon>
        <taxon>Pseudomonadati</taxon>
        <taxon>Pseudomonadota</taxon>
        <taxon>Alphaproteobacteria</taxon>
        <taxon>Sphingomonadales</taxon>
        <taxon>Sphingomonadaceae</taxon>
        <taxon>Sphingomonas</taxon>
    </lineage>
</organism>
<comment type="caution">
    <text evidence="3">The sequence shown here is derived from an EMBL/GenBank/DDBJ whole genome shotgun (WGS) entry which is preliminary data.</text>
</comment>
<sequence>MLSTLKPDAETFSHSGAKPARIVSIDALRGLVILLMLVDHTREFFFRYVPVSDPMDAEATSPALFFTRLSAHLCAPIFVLLTGVGAWLYAAPRGGARAASDFLWKRGLFLVVLELTVVSFAWSFELLPDRFFLQVIWVIGLSMLALAALAHLPRWALIAIGLVLVLGHNLLDGVHVAPGGPLHVLWAVLHERTLLPLPWGGDVRTSYPLLPWIGVIALGYGIGPWFARGVEQGWRLRALVVSGTVALLGFAVLRTVNVYGDPTPWQVGSDGLHTVMGFLNLTKYPPSADFLLLTLGVGALLLAALEKLPARPVAVLAVFGSAPLFFYILHLYLLHAINRVAALATGAEGLATLPNVWSLWLVAAVVAVPCWFACRWFGGVKRASGAWWMRYL</sequence>
<dbReference type="InterPro" id="IPR012429">
    <property type="entry name" value="HGSNAT_cat"/>
</dbReference>
<feature type="transmembrane region" description="Helical" evidence="1">
    <location>
        <begin position="209"/>
        <end position="227"/>
    </location>
</feature>